<evidence type="ECO:0000256" key="1">
    <source>
        <dbReference type="ARBA" id="ARBA00022475"/>
    </source>
</evidence>
<keyword evidence="3" id="KW-0472">Membrane</keyword>
<dbReference type="PANTHER" id="PTHR43649">
    <property type="entry name" value="ARABINOSE-BINDING PROTEIN-RELATED"/>
    <property type="match status" value="1"/>
</dbReference>
<accession>A0A173VLK5</accession>
<dbReference type="Gene3D" id="3.40.190.10">
    <property type="entry name" value="Periplasmic binding protein-like II"/>
    <property type="match status" value="1"/>
</dbReference>
<proteinExistence type="predicted"/>
<keyword evidence="4" id="KW-0564">Palmitate</keyword>
<dbReference type="Proteomes" id="UP000095597">
    <property type="component" value="Unassembled WGS sequence"/>
</dbReference>
<dbReference type="OrthoDB" id="9764112at2"/>
<evidence type="ECO:0000256" key="4">
    <source>
        <dbReference type="ARBA" id="ARBA00023139"/>
    </source>
</evidence>
<sequence>MKKRALSILLILAMSATMLAGCKSGSSDKKSDSSSSDSTGGVTDMNVKGDNVTKLDVWIFNEIHGSFYTDMAKKWNKENPDKKVSLKITTYSFDDMHNKLALALESGKGAPDVADIEVGKFPSFTSGKVGLMDLSDAITPYKDKVVQSRLDLYSKDGAVYGFPTHVGATVAFYNTDLLDKAGIDYSSIKTWDDFKAAGEKYHKETGKQFAATETTEHYMVDMMLAQKGGDYIDDKGNVDLTNDKVAETLEYIKGMQDTGAFDVVPGGGAAKDEAYAAYNSGDYAAVIMPFWYTARFTNYMKDLKGKVAITKVPVFKEGDVASIGGGGTGTAVVKSSKHADFAAEVFAYIKLSEEANKEVWNDLGFDPVNTEVWSDKALTDNPDNKFVKFFNTKPFDTLNEIQDNIGTLNSYTNEKYASINNELISVTLSNIFDNGMDVKEALKDSQSTLENEFSGK</sequence>
<evidence type="ECO:0000313" key="8">
    <source>
        <dbReference type="EMBL" id="CUN27005.1"/>
    </source>
</evidence>
<keyword evidence="1" id="KW-1003">Cell membrane</keyword>
<feature type="chain" id="PRO_5039298898" evidence="7">
    <location>
        <begin position="21"/>
        <end position="456"/>
    </location>
</feature>
<evidence type="ECO:0000256" key="5">
    <source>
        <dbReference type="ARBA" id="ARBA00023288"/>
    </source>
</evidence>
<name>A0A173VLK5_9FIRM</name>
<evidence type="ECO:0000256" key="3">
    <source>
        <dbReference type="ARBA" id="ARBA00023136"/>
    </source>
</evidence>
<dbReference type="Pfam" id="PF01547">
    <property type="entry name" value="SBP_bac_1"/>
    <property type="match status" value="1"/>
</dbReference>
<dbReference type="PROSITE" id="PS51257">
    <property type="entry name" value="PROKAR_LIPOPROTEIN"/>
    <property type="match status" value="1"/>
</dbReference>
<dbReference type="AlphaFoldDB" id="A0A173VLK5"/>
<dbReference type="EMBL" id="CYXO01000029">
    <property type="protein sequence ID" value="CUN27005.1"/>
    <property type="molecule type" value="Genomic_DNA"/>
</dbReference>
<organism evidence="8 9">
    <name type="scientific">Dorea longicatena</name>
    <dbReference type="NCBI Taxonomy" id="88431"/>
    <lineage>
        <taxon>Bacteria</taxon>
        <taxon>Bacillati</taxon>
        <taxon>Bacillota</taxon>
        <taxon>Clostridia</taxon>
        <taxon>Lachnospirales</taxon>
        <taxon>Lachnospiraceae</taxon>
        <taxon>Dorea</taxon>
    </lineage>
</organism>
<reference evidence="8 9" key="1">
    <citation type="submission" date="2015-09" db="EMBL/GenBank/DDBJ databases">
        <authorList>
            <consortium name="Pathogen Informatics"/>
        </authorList>
    </citation>
    <scope>NUCLEOTIDE SEQUENCE [LARGE SCALE GENOMIC DNA]</scope>
    <source>
        <strain evidence="8 9">2789STDY5834961</strain>
    </source>
</reference>
<feature type="signal peptide" evidence="7">
    <location>
        <begin position="1"/>
        <end position="20"/>
    </location>
</feature>
<dbReference type="InterPro" id="IPR006059">
    <property type="entry name" value="SBP"/>
</dbReference>
<dbReference type="RefSeq" id="WP_055215477.1">
    <property type="nucleotide sequence ID" value="NZ_CYXO01000029.1"/>
</dbReference>
<feature type="region of interest" description="Disordered" evidence="6">
    <location>
        <begin position="23"/>
        <end position="45"/>
    </location>
</feature>
<evidence type="ECO:0000313" key="9">
    <source>
        <dbReference type="Proteomes" id="UP000095597"/>
    </source>
</evidence>
<evidence type="ECO:0000256" key="7">
    <source>
        <dbReference type="SAM" id="SignalP"/>
    </source>
</evidence>
<dbReference type="InterPro" id="IPR050490">
    <property type="entry name" value="Bact_solute-bd_prot1"/>
</dbReference>
<gene>
    <name evidence="8" type="primary">lacE_2</name>
    <name evidence="8" type="ORF">ERS852573_03050</name>
</gene>
<protein>
    <submittedName>
        <fullName evidence="8">Lactose-binding protein</fullName>
    </submittedName>
</protein>
<keyword evidence="2 7" id="KW-0732">Signal</keyword>
<dbReference type="SUPFAM" id="SSF53850">
    <property type="entry name" value="Periplasmic binding protein-like II"/>
    <property type="match status" value="1"/>
</dbReference>
<evidence type="ECO:0000256" key="6">
    <source>
        <dbReference type="SAM" id="MobiDB-lite"/>
    </source>
</evidence>
<dbReference type="PANTHER" id="PTHR43649:SF33">
    <property type="entry name" value="POLYGALACTURONAN_RHAMNOGALACTURONAN-BINDING PROTEIN YTCQ"/>
    <property type="match status" value="1"/>
</dbReference>
<evidence type="ECO:0000256" key="2">
    <source>
        <dbReference type="ARBA" id="ARBA00022729"/>
    </source>
</evidence>
<keyword evidence="5" id="KW-0449">Lipoprotein</keyword>